<feature type="region of interest" description="Disordered" evidence="1">
    <location>
        <begin position="1"/>
        <end position="31"/>
    </location>
</feature>
<dbReference type="EMBL" id="QKWP01001404">
    <property type="protein sequence ID" value="RIB09196.1"/>
    <property type="molecule type" value="Genomic_DNA"/>
</dbReference>
<evidence type="ECO:0000313" key="3">
    <source>
        <dbReference type="Proteomes" id="UP000266673"/>
    </source>
</evidence>
<keyword evidence="3" id="KW-1185">Reference proteome</keyword>
<dbReference type="AlphaFoldDB" id="A0A397UPY5"/>
<feature type="region of interest" description="Disordered" evidence="1">
    <location>
        <begin position="56"/>
        <end position="75"/>
    </location>
</feature>
<accession>A0A397UPY5</accession>
<gene>
    <name evidence="2" type="ORF">C2G38_2209544</name>
</gene>
<name>A0A397UPY5_9GLOM</name>
<sequence>MCAFKIKDTDDPDYKKQAKERTTSNQNSGTLIYTPEINEHFAKILDDIKVVKSSDNLNKEGGALEPEKENDDYSP</sequence>
<evidence type="ECO:0000313" key="2">
    <source>
        <dbReference type="EMBL" id="RIB09196.1"/>
    </source>
</evidence>
<evidence type="ECO:0000256" key="1">
    <source>
        <dbReference type="SAM" id="MobiDB-lite"/>
    </source>
</evidence>
<organism evidence="2 3">
    <name type="scientific">Gigaspora rosea</name>
    <dbReference type="NCBI Taxonomy" id="44941"/>
    <lineage>
        <taxon>Eukaryota</taxon>
        <taxon>Fungi</taxon>
        <taxon>Fungi incertae sedis</taxon>
        <taxon>Mucoromycota</taxon>
        <taxon>Glomeromycotina</taxon>
        <taxon>Glomeromycetes</taxon>
        <taxon>Diversisporales</taxon>
        <taxon>Gigasporaceae</taxon>
        <taxon>Gigaspora</taxon>
    </lineage>
</organism>
<protein>
    <submittedName>
        <fullName evidence="2">Uncharacterized protein</fullName>
    </submittedName>
</protein>
<comment type="caution">
    <text evidence="2">The sequence shown here is derived from an EMBL/GenBank/DDBJ whole genome shotgun (WGS) entry which is preliminary data.</text>
</comment>
<dbReference type="Proteomes" id="UP000266673">
    <property type="component" value="Unassembled WGS sequence"/>
</dbReference>
<proteinExistence type="predicted"/>
<feature type="compositionally biased region" description="Basic and acidic residues" evidence="1">
    <location>
        <begin position="1"/>
        <end position="22"/>
    </location>
</feature>
<reference evidence="2 3" key="1">
    <citation type="submission" date="2018-06" db="EMBL/GenBank/DDBJ databases">
        <title>Comparative genomics reveals the genomic features of Rhizophagus irregularis, R. cerebriforme, R. diaphanum and Gigaspora rosea, and their symbiotic lifestyle signature.</title>
        <authorList>
            <person name="Morin E."/>
            <person name="San Clemente H."/>
            <person name="Chen E.C.H."/>
            <person name="De La Providencia I."/>
            <person name="Hainaut M."/>
            <person name="Kuo A."/>
            <person name="Kohler A."/>
            <person name="Murat C."/>
            <person name="Tang N."/>
            <person name="Roy S."/>
            <person name="Loubradou J."/>
            <person name="Henrissat B."/>
            <person name="Grigoriev I.V."/>
            <person name="Corradi N."/>
            <person name="Roux C."/>
            <person name="Martin F.M."/>
        </authorList>
    </citation>
    <scope>NUCLEOTIDE SEQUENCE [LARGE SCALE GENOMIC DNA]</scope>
    <source>
        <strain evidence="2 3">DAOM 194757</strain>
    </source>
</reference>